<dbReference type="AlphaFoldDB" id="A0A8S1H2W5"/>
<feature type="compositionally biased region" description="Basic and acidic residues" evidence="1">
    <location>
        <begin position="1"/>
        <end position="20"/>
    </location>
</feature>
<accession>A0A8S1H2W5</accession>
<sequence length="133" mass="15286">MQRKEATEAKGQWRKDDVSKIYRSGQSQTTAEENMHDDERIWPKIRYVSPSGHSEWVMNALCPVATRHVRFEIVRLRNKHPSGRSRTEAGPLNTGEADVDLVGNYCVRKRLEVDEILRNGTAIRRVGNDRAVE</sequence>
<gene>
    <name evidence="2" type="ORF">CAUJ_LOCUS6505</name>
</gene>
<reference evidence="2" key="1">
    <citation type="submission" date="2020-10" db="EMBL/GenBank/DDBJ databases">
        <authorList>
            <person name="Kikuchi T."/>
        </authorList>
    </citation>
    <scope>NUCLEOTIDE SEQUENCE</scope>
    <source>
        <strain evidence="2">NKZ352</strain>
    </source>
</reference>
<organism evidence="2 3">
    <name type="scientific">Caenorhabditis auriculariae</name>
    <dbReference type="NCBI Taxonomy" id="2777116"/>
    <lineage>
        <taxon>Eukaryota</taxon>
        <taxon>Metazoa</taxon>
        <taxon>Ecdysozoa</taxon>
        <taxon>Nematoda</taxon>
        <taxon>Chromadorea</taxon>
        <taxon>Rhabditida</taxon>
        <taxon>Rhabditina</taxon>
        <taxon>Rhabditomorpha</taxon>
        <taxon>Rhabditoidea</taxon>
        <taxon>Rhabditidae</taxon>
        <taxon>Peloderinae</taxon>
        <taxon>Caenorhabditis</taxon>
    </lineage>
</organism>
<evidence type="ECO:0000313" key="2">
    <source>
        <dbReference type="EMBL" id="CAD6190586.1"/>
    </source>
</evidence>
<evidence type="ECO:0000313" key="3">
    <source>
        <dbReference type="Proteomes" id="UP000835052"/>
    </source>
</evidence>
<evidence type="ECO:0000256" key="1">
    <source>
        <dbReference type="SAM" id="MobiDB-lite"/>
    </source>
</evidence>
<name>A0A8S1H2W5_9PELO</name>
<dbReference type="Proteomes" id="UP000835052">
    <property type="component" value="Unassembled WGS sequence"/>
</dbReference>
<protein>
    <submittedName>
        <fullName evidence="2">Uncharacterized protein</fullName>
    </submittedName>
</protein>
<feature type="region of interest" description="Disordered" evidence="1">
    <location>
        <begin position="1"/>
        <end position="37"/>
    </location>
</feature>
<proteinExistence type="predicted"/>
<comment type="caution">
    <text evidence="2">The sequence shown here is derived from an EMBL/GenBank/DDBJ whole genome shotgun (WGS) entry which is preliminary data.</text>
</comment>
<keyword evidence="3" id="KW-1185">Reference proteome</keyword>
<dbReference type="EMBL" id="CAJGYM010000016">
    <property type="protein sequence ID" value="CAD6190586.1"/>
    <property type="molecule type" value="Genomic_DNA"/>
</dbReference>